<evidence type="ECO:0000256" key="1">
    <source>
        <dbReference type="SAM" id="SignalP"/>
    </source>
</evidence>
<dbReference type="Proteomes" id="UP000651668">
    <property type="component" value="Unassembled WGS sequence"/>
</dbReference>
<dbReference type="RefSeq" id="WP_188625510.1">
    <property type="nucleotide sequence ID" value="NZ_BMIL01000002.1"/>
</dbReference>
<dbReference type="Pfam" id="PF11138">
    <property type="entry name" value="DUF2911"/>
    <property type="match status" value="1"/>
</dbReference>
<evidence type="ECO:0000313" key="3">
    <source>
        <dbReference type="Proteomes" id="UP000651668"/>
    </source>
</evidence>
<comment type="caution">
    <text evidence="2">The sequence shown here is derived from an EMBL/GenBank/DDBJ whole genome shotgun (WGS) entry which is preliminary data.</text>
</comment>
<gene>
    <name evidence="2" type="ORF">GCM10011387_07600</name>
</gene>
<protein>
    <recommendedName>
        <fullName evidence="4">DUF2911 domain-containing protein</fullName>
    </recommendedName>
</protein>
<dbReference type="InterPro" id="IPR021314">
    <property type="entry name" value="DUF2911"/>
</dbReference>
<reference evidence="2" key="2">
    <citation type="submission" date="2020-09" db="EMBL/GenBank/DDBJ databases">
        <authorList>
            <person name="Sun Q."/>
            <person name="Zhou Y."/>
        </authorList>
    </citation>
    <scope>NUCLEOTIDE SEQUENCE</scope>
    <source>
        <strain evidence="2">CGMCC 1.15343</strain>
    </source>
</reference>
<feature type="chain" id="PRO_5036929625" description="DUF2911 domain-containing protein" evidence="1">
    <location>
        <begin position="20"/>
        <end position="187"/>
    </location>
</feature>
<sequence length="187" mass="20400">MKKLSLMVVLALFAITVNAQEVKFPGLDPSPVDLAYFPGRATQMAKKGAESAALIKVTYARPAKKGREVFGALEKFGAVYRLGANESTEIKFYKPVVVGGKTIPAGSYSLFAIPNKDKWTIIINKDIDRWGAYAYDETKDVARVDVPVKALTEPVENLAMVFSGTEKDAVLNIGWDMTSVALPIQVQ</sequence>
<proteinExistence type="predicted"/>
<keyword evidence="3" id="KW-1185">Reference proteome</keyword>
<dbReference type="EMBL" id="BMIL01000002">
    <property type="protein sequence ID" value="GGC56513.1"/>
    <property type="molecule type" value="Genomic_DNA"/>
</dbReference>
<feature type="signal peptide" evidence="1">
    <location>
        <begin position="1"/>
        <end position="19"/>
    </location>
</feature>
<evidence type="ECO:0000313" key="2">
    <source>
        <dbReference type="EMBL" id="GGC56513.1"/>
    </source>
</evidence>
<reference evidence="2" key="1">
    <citation type="journal article" date="2014" name="Int. J. Syst. Evol. Microbiol.">
        <title>Complete genome sequence of Corynebacterium casei LMG S-19264T (=DSM 44701T), isolated from a smear-ripened cheese.</title>
        <authorList>
            <consortium name="US DOE Joint Genome Institute (JGI-PGF)"/>
            <person name="Walter F."/>
            <person name="Albersmeier A."/>
            <person name="Kalinowski J."/>
            <person name="Ruckert C."/>
        </authorList>
    </citation>
    <scope>NUCLEOTIDE SEQUENCE</scope>
    <source>
        <strain evidence="2">CGMCC 1.15343</strain>
    </source>
</reference>
<evidence type="ECO:0008006" key="4">
    <source>
        <dbReference type="Google" id="ProtNLM"/>
    </source>
</evidence>
<accession>A0A916U2N5</accession>
<name>A0A916U2N5_9SPHI</name>
<dbReference type="AlphaFoldDB" id="A0A916U2N5"/>
<organism evidence="2 3">
    <name type="scientific">Pedobacter quisquiliarum</name>
    <dbReference type="NCBI Taxonomy" id="1834438"/>
    <lineage>
        <taxon>Bacteria</taxon>
        <taxon>Pseudomonadati</taxon>
        <taxon>Bacteroidota</taxon>
        <taxon>Sphingobacteriia</taxon>
        <taxon>Sphingobacteriales</taxon>
        <taxon>Sphingobacteriaceae</taxon>
        <taxon>Pedobacter</taxon>
    </lineage>
</organism>
<keyword evidence="1" id="KW-0732">Signal</keyword>